<dbReference type="AlphaFoldDB" id="A0A5C4MS48"/>
<name>A0A5C4MS48_9RHOB</name>
<dbReference type="PRINTS" id="PR00313">
    <property type="entry name" value="CABNDNGRPT"/>
</dbReference>
<comment type="caution">
    <text evidence="1">The sequence shown here is derived from an EMBL/GenBank/DDBJ whole genome shotgun (WGS) entry which is preliminary data.</text>
</comment>
<dbReference type="SUPFAM" id="SSF51120">
    <property type="entry name" value="beta-Roll"/>
    <property type="match status" value="1"/>
</dbReference>
<dbReference type="InterPro" id="IPR001343">
    <property type="entry name" value="Hemolysn_Ca-bd"/>
</dbReference>
<organism evidence="1 2">
    <name type="scientific">Rubellimicrobium rubrum</name>
    <dbReference type="NCBI Taxonomy" id="2585369"/>
    <lineage>
        <taxon>Bacteria</taxon>
        <taxon>Pseudomonadati</taxon>
        <taxon>Pseudomonadota</taxon>
        <taxon>Alphaproteobacteria</taxon>
        <taxon>Rhodobacterales</taxon>
        <taxon>Roseobacteraceae</taxon>
        <taxon>Rubellimicrobium</taxon>
    </lineage>
</organism>
<dbReference type="Gene3D" id="2.150.10.10">
    <property type="entry name" value="Serralysin-like metalloprotease, C-terminal"/>
    <property type="match status" value="1"/>
</dbReference>
<reference evidence="1 2" key="1">
    <citation type="submission" date="2019-06" db="EMBL/GenBank/DDBJ databases">
        <title>YIM 131921 draft genome.</title>
        <authorList>
            <person name="Jiang L."/>
        </authorList>
    </citation>
    <scope>NUCLEOTIDE SEQUENCE [LARGE SCALE GENOMIC DNA]</scope>
    <source>
        <strain evidence="1 2">YIM 131921</strain>
    </source>
</reference>
<sequence length="431" mass="44648">MPLTILNINSMGAGTRYTSTADDTDYTVLRDVIVASSSNDGFGFYLTGNNNDVEVRGTVSALYPAFLGGGQDDVGEHLHVKATGALIGSFTGASLYGSSRVENEGEIRGVTYGLALNLGATSTGRIVNDGLIQGYETGLVTSGLSGAIATLINDGTIQGGLRSYSGREGEDRVTNTGRMIGDVLLGEGNDRFDNRGGLVRGTVHGGLGDDVFVPGASAEAFSGGVMGGTLTAGDGMDTLVFASRSGVRVSLTDSDGSGNTGWAKGDAYLGFEQVLGSDGGSDVLIGDDLANRLEGRRGADTLLGRAGEDSLAGGGGWDRLTGGAGDDQFVYTSPKHGGDRITDFGSDSGNNDSIRIDASSFGGSLMAGDLEASQFRTRGDNRARDGNDRFIFRTTDETLWFDRNGSADGGLIQLADLQDGARVSYTDIYLF</sequence>
<dbReference type="Proteomes" id="UP000305887">
    <property type="component" value="Unassembled WGS sequence"/>
</dbReference>
<evidence type="ECO:0000313" key="2">
    <source>
        <dbReference type="Proteomes" id="UP000305887"/>
    </source>
</evidence>
<proteinExistence type="predicted"/>
<gene>
    <name evidence="1" type="ORF">FHG66_16150</name>
</gene>
<accession>A0A5C4MS48</accession>
<evidence type="ECO:0000313" key="1">
    <source>
        <dbReference type="EMBL" id="TNC47742.1"/>
    </source>
</evidence>
<dbReference type="RefSeq" id="WP_139078087.1">
    <property type="nucleotide sequence ID" value="NZ_VDFU01000023.1"/>
</dbReference>
<dbReference type="GO" id="GO:0005509">
    <property type="term" value="F:calcium ion binding"/>
    <property type="evidence" value="ECO:0007669"/>
    <property type="project" value="InterPro"/>
</dbReference>
<dbReference type="EMBL" id="VDFU01000023">
    <property type="protein sequence ID" value="TNC47742.1"/>
    <property type="molecule type" value="Genomic_DNA"/>
</dbReference>
<dbReference type="InterPro" id="IPR011049">
    <property type="entry name" value="Serralysin-like_metalloprot_C"/>
</dbReference>
<dbReference type="OrthoDB" id="9342475at2"/>
<dbReference type="Pfam" id="PF00353">
    <property type="entry name" value="HemolysinCabind"/>
    <property type="match status" value="1"/>
</dbReference>
<dbReference type="PROSITE" id="PS00330">
    <property type="entry name" value="HEMOLYSIN_CALCIUM"/>
    <property type="match status" value="2"/>
</dbReference>
<protein>
    <submittedName>
        <fullName evidence="1">Calcium-binding protein</fullName>
    </submittedName>
</protein>
<keyword evidence="2" id="KW-1185">Reference proteome</keyword>
<dbReference type="InterPro" id="IPR018511">
    <property type="entry name" value="Hemolysin-typ_Ca-bd_CS"/>
</dbReference>